<feature type="domain" description="Mur ligase C-terminal" evidence="8">
    <location>
        <begin position="314"/>
        <end position="431"/>
    </location>
</feature>
<reference evidence="11" key="1">
    <citation type="submission" date="2017-09" db="EMBL/GenBank/DDBJ databases">
        <title>Depth-based differentiation of microbial function through sediment-hosted aquifers and enrichment of novel symbionts in the deep terrestrial subsurface.</title>
        <authorList>
            <person name="Probst A.J."/>
            <person name="Ladd B."/>
            <person name="Jarett J.K."/>
            <person name="Geller-Mcgrath D.E."/>
            <person name="Sieber C.M.K."/>
            <person name="Emerson J.B."/>
            <person name="Anantharaman K."/>
            <person name="Thomas B.C."/>
            <person name="Malmstrom R."/>
            <person name="Stieglmeier M."/>
            <person name="Klingl A."/>
            <person name="Woyke T."/>
            <person name="Ryan C.M."/>
            <person name="Banfield J.F."/>
        </authorList>
    </citation>
    <scope>NUCLEOTIDE SEQUENCE [LARGE SCALE GENOMIC DNA]</scope>
</reference>
<keyword evidence="7" id="KW-0961">Cell wall biogenesis/degradation</keyword>
<evidence type="ECO:0000256" key="2">
    <source>
        <dbReference type="ARBA" id="ARBA00004752"/>
    </source>
</evidence>
<dbReference type="GO" id="GO:0008360">
    <property type="term" value="P:regulation of cell shape"/>
    <property type="evidence" value="ECO:0007669"/>
    <property type="project" value="UniProtKB-KW"/>
</dbReference>
<dbReference type="GO" id="GO:0005524">
    <property type="term" value="F:ATP binding"/>
    <property type="evidence" value="ECO:0007669"/>
    <property type="project" value="UniProtKB-KW"/>
</dbReference>
<sequence>MGMNFPDYFKGKRVTVMGLGLLGRGVGDASYIAEAGAAEVIVTDLKTAVELESSIVQLQSYSNIKFVLGEHCYEDFRNRDLILVAAGVPLDSPFLATAREVGTPLKQSAALLAELSKIPIIGVTGTRGKSTVTHMIHHILSFITGEPILLGGNVRGVSNLQLLKEVKEDSLCVMELDSWQLQGFGWAGISPHIAVFTNFMEDHLNYYERGGKTREEAMELYFNDKAQIFLHQEESGVLITTPEVFARAQRLKGVTLGQEVVLADVSVLPEDMLLSMPGEHNRLNAALAYEALKATGLTDEEIFEGLATFPGVEGRLQLVATTEEGVRIYNDNNATTPQATTVALEALDMGNKNIILIAGGADKNIDVTGLAYAITQHCKQVFLIPGTGTDNLLGYLHGGEMSVSVMGDLAGAVTAAHSVATQGDIILFSPAFASFGQYKNEYERNDEFMKLVTKHVDTKD</sequence>
<evidence type="ECO:0000259" key="9">
    <source>
        <dbReference type="Pfam" id="PF08245"/>
    </source>
</evidence>
<comment type="caution">
    <text evidence="10">The sequence shown here is derived from an EMBL/GenBank/DDBJ whole genome shotgun (WGS) entry which is preliminary data.</text>
</comment>
<evidence type="ECO:0000313" key="11">
    <source>
        <dbReference type="Proteomes" id="UP000230391"/>
    </source>
</evidence>
<keyword evidence="7" id="KW-0132">Cell division</keyword>
<evidence type="ECO:0000256" key="3">
    <source>
        <dbReference type="ARBA" id="ARBA00022490"/>
    </source>
</evidence>
<dbReference type="GO" id="GO:0008764">
    <property type="term" value="F:UDP-N-acetylmuramoylalanine-D-glutamate ligase activity"/>
    <property type="evidence" value="ECO:0007669"/>
    <property type="project" value="UniProtKB-EC"/>
</dbReference>
<evidence type="ECO:0000256" key="1">
    <source>
        <dbReference type="ARBA" id="ARBA00004496"/>
    </source>
</evidence>
<keyword evidence="7" id="KW-0573">Peptidoglycan synthesis</keyword>
<evidence type="ECO:0000256" key="5">
    <source>
        <dbReference type="ARBA" id="ARBA00022741"/>
    </source>
</evidence>
<keyword evidence="7" id="KW-0131">Cell cycle</keyword>
<evidence type="ECO:0000313" key="10">
    <source>
        <dbReference type="EMBL" id="PJC56358.1"/>
    </source>
</evidence>
<dbReference type="InterPro" id="IPR005762">
    <property type="entry name" value="MurD"/>
</dbReference>
<dbReference type="Pfam" id="PF02875">
    <property type="entry name" value="Mur_ligase_C"/>
    <property type="match status" value="1"/>
</dbReference>
<accession>A0A2M8FFD1</accession>
<dbReference type="Gene3D" id="3.40.1190.10">
    <property type="entry name" value="Mur-like, catalytic domain"/>
    <property type="match status" value="1"/>
</dbReference>
<dbReference type="GO" id="GO:0005737">
    <property type="term" value="C:cytoplasm"/>
    <property type="evidence" value="ECO:0007669"/>
    <property type="project" value="UniProtKB-SubCell"/>
</dbReference>
<dbReference type="Pfam" id="PF08245">
    <property type="entry name" value="Mur_ligase_M"/>
    <property type="match status" value="1"/>
</dbReference>
<evidence type="ECO:0000259" key="8">
    <source>
        <dbReference type="Pfam" id="PF02875"/>
    </source>
</evidence>
<dbReference type="InterPro" id="IPR036615">
    <property type="entry name" value="Mur_ligase_C_dom_sf"/>
</dbReference>
<dbReference type="Proteomes" id="UP000230391">
    <property type="component" value="Unassembled WGS sequence"/>
</dbReference>
<dbReference type="InterPro" id="IPR036565">
    <property type="entry name" value="Mur-like_cat_sf"/>
</dbReference>
<dbReference type="InterPro" id="IPR004101">
    <property type="entry name" value="Mur_ligase_C"/>
</dbReference>
<dbReference type="SUPFAM" id="SSF51984">
    <property type="entry name" value="MurCD N-terminal domain"/>
    <property type="match status" value="1"/>
</dbReference>
<organism evidence="10 11">
    <name type="scientific">Candidatus Kaiserbacteria bacterium CG_4_9_14_0_2_um_filter_41_32</name>
    <dbReference type="NCBI Taxonomy" id="1974601"/>
    <lineage>
        <taxon>Bacteria</taxon>
        <taxon>Candidatus Kaiseribacteriota</taxon>
    </lineage>
</organism>
<dbReference type="Gene3D" id="3.90.190.20">
    <property type="entry name" value="Mur ligase, C-terminal domain"/>
    <property type="match status" value="1"/>
</dbReference>
<evidence type="ECO:0000256" key="4">
    <source>
        <dbReference type="ARBA" id="ARBA00022598"/>
    </source>
</evidence>
<proteinExistence type="predicted"/>
<keyword evidence="3" id="KW-0963">Cytoplasm</keyword>
<dbReference type="GO" id="GO:0009252">
    <property type="term" value="P:peptidoglycan biosynthetic process"/>
    <property type="evidence" value="ECO:0007669"/>
    <property type="project" value="UniProtKB-UniPathway"/>
</dbReference>
<dbReference type="EC" id="6.3.2.9" evidence="7"/>
<dbReference type="GO" id="GO:0051301">
    <property type="term" value="P:cell division"/>
    <property type="evidence" value="ECO:0007669"/>
    <property type="project" value="UniProtKB-KW"/>
</dbReference>
<name>A0A2M8FFD1_9BACT</name>
<dbReference type="Gene3D" id="3.40.50.720">
    <property type="entry name" value="NAD(P)-binding Rossmann-like Domain"/>
    <property type="match status" value="1"/>
</dbReference>
<dbReference type="GO" id="GO:0071555">
    <property type="term" value="P:cell wall organization"/>
    <property type="evidence" value="ECO:0007669"/>
    <property type="project" value="UniProtKB-KW"/>
</dbReference>
<comment type="subcellular location">
    <subcellularLocation>
        <location evidence="1 7">Cytoplasm</location>
    </subcellularLocation>
</comment>
<comment type="catalytic activity">
    <reaction evidence="7">
        <text>UDP-N-acetyl-alpha-D-muramoyl-L-alanine + D-glutamate + ATP = UDP-N-acetyl-alpha-D-muramoyl-L-alanyl-D-glutamate + ADP + phosphate + H(+)</text>
        <dbReference type="Rhea" id="RHEA:16429"/>
        <dbReference type="ChEBI" id="CHEBI:15378"/>
        <dbReference type="ChEBI" id="CHEBI:29986"/>
        <dbReference type="ChEBI" id="CHEBI:30616"/>
        <dbReference type="ChEBI" id="CHEBI:43474"/>
        <dbReference type="ChEBI" id="CHEBI:83898"/>
        <dbReference type="ChEBI" id="CHEBI:83900"/>
        <dbReference type="ChEBI" id="CHEBI:456216"/>
        <dbReference type="EC" id="6.3.2.9"/>
    </reaction>
</comment>
<keyword evidence="5" id="KW-0547">Nucleotide-binding</keyword>
<comment type="function">
    <text evidence="7">Cell wall formation. Catalyzes the addition of glutamate to the nucleotide precursor UDP-N-acetylmuramoyl-L-alanine (UMA).</text>
</comment>
<keyword evidence="4 10" id="KW-0436">Ligase</keyword>
<keyword evidence="7" id="KW-0133">Cell shape</keyword>
<dbReference type="NCBIfam" id="TIGR01087">
    <property type="entry name" value="murD"/>
    <property type="match status" value="1"/>
</dbReference>
<dbReference type="SUPFAM" id="SSF53623">
    <property type="entry name" value="MurD-like peptide ligases, catalytic domain"/>
    <property type="match status" value="1"/>
</dbReference>
<feature type="domain" description="Mur ligase central" evidence="9">
    <location>
        <begin position="123"/>
        <end position="240"/>
    </location>
</feature>
<gene>
    <name evidence="10" type="primary">murD</name>
    <name evidence="10" type="ORF">CO026_00735</name>
</gene>
<dbReference type="UniPathway" id="UPA00219"/>
<dbReference type="EMBL" id="PFRD01000038">
    <property type="protein sequence ID" value="PJC56358.1"/>
    <property type="molecule type" value="Genomic_DNA"/>
</dbReference>
<dbReference type="InterPro" id="IPR013221">
    <property type="entry name" value="Mur_ligase_cen"/>
</dbReference>
<dbReference type="PANTHER" id="PTHR43692:SF1">
    <property type="entry name" value="UDP-N-ACETYLMURAMOYLALANINE--D-GLUTAMATE LIGASE"/>
    <property type="match status" value="1"/>
</dbReference>
<dbReference type="SUPFAM" id="SSF53244">
    <property type="entry name" value="MurD-like peptide ligases, peptide-binding domain"/>
    <property type="match status" value="1"/>
</dbReference>
<protein>
    <recommendedName>
        <fullName evidence="7">UDP-N-acetylmuramoylalanine--D-glutamate ligase</fullName>
        <ecNumber evidence="7">6.3.2.9</ecNumber>
    </recommendedName>
</protein>
<dbReference type="AlphaFoldDB" id="A0A2M8FFD1"/>
<evidence type="ECO:0000256" key="6">
    <source>
        <dbReference type="ARBA" id="ARBA00022840"/>
    </source>
</evidence>
<keyword evidence="6" id="KW-0067">ATP-binding</keyword>
<evidence type="ECO:0000256" key="7">
    <source>
        <dbReference type="RuleBase" id="RU003664"/>
    </source>
</evidence>
<dbReference type="PANTHER" id="PTHR43692">
    <property type="entry name" value="UDP-N-ACETYLMURAMOYLALANINE--D-GLUTAMATE LIGASE"/>
    <property type="match status" value="1"/>
</dbReference>
<comment type="pathway">
    <text evidence="2 7">Cell wall biogenesis; peptidoglycan biosynthesis.</text>
</comment>